<comment type="caution">
    <text evidence="1">The sequence shown here is derived from an EMBL/GenBank/DDBJ whole genome shotgun (WGS) entry which is preliminary data.</text>
</comment>
<dbReference type="EMBL" id="JBHSDS010000006">
    <property type="protein sequence ID" value="MFC4358522.1"/>
    <property type="molecule type" value="Genomic_DNA"/>
</dbReference>
<keyword evidence="2" id="KW-1185">Reference proteome</keyword>
<dbReference type="Proteomes" id="UP001595921">
    <property type="component" value="Unassembled WGS sequence"/>
</dbReference>
<evidence type="ECO:0000313" key="2">
    <source>
        <dbReference type="Proteomes" id="UP001595921"/>
    </source>
</evidence>
<protein>
    <recommendedName>
        <fullName evidence="3">Regulatory protein FmdB Zinc ribbon domain-containing protein</fullName>
    </recommendedName>
</protein>
<dbReference type="AlphaFoldDB" id="A0ABD5PCB2"/>
<organism evidence="1 2">
    <name type="scientific">Halobium salinum</name>
    <dbReference type="NCBI Taxonomy" id="1364940"/>
    <lineage>
        <taxon>Archaea</taxon>
        <taxon>Methanobacteriati</taxon>
        <taxon>Methanobacteriota</taxon>
        <taxon>Stenosarchaea group</taxon>
        <taxon>Halobacteria</taxon>
        <taxon>Halobacteriales</taxon>
        <taxon>Haloferacaceae</taxon>
        <taxon>Halobium</taxon>
    </lineage>
</organism>
<accession>A0ABD5PCB2</accession>
<evidence type="ECO:0008006" key="3">
    <source>
        <dbReference type="Google" id="ProtNLM"/>
    </source>
</evidence>
<evidence type="ECO:0000313" key="1">
    <source>
        <dbReference type="EMBL" id="MFC4358522.1"/>
    </source>
</evidence>
<sequence>MSYRVDCPFCGCEIEVSAAYPYTDAGCPRCKARVRCERFNEALHAITQLPRDAPRGRISAVLEAGIHGDGVGVSAERITAAEVRGYGVNLGTDPED</sequence>
<dbReference type="RefSeq" id="WP_267623727.1">
    <property type="nucleotide sequence ID" value="NZ_JAODIW010000008.1"/>
</dbReference>
<reference evidence="1 2" key="1">
    <citation type="journal article" date="2019" name="Int. J. Syst. Evol. Microbiol.">
        <title>The Global Catalogue of Microorganisms (GCM) 10K type strain sequencing project: providing services to taxonomists for standard genome sequencing and annotation.</title>
        <authorList>
            <consortium name="The Broad Institute Genomics Platform"/>
            <consortium name="The Broad Institute Genome Sequencing Center for Infectious Disease"/>
            <person name="Wu L."/>
            <person name="Ma J."/>
        </authorList>
    </citation>
    <scope>NUCLEOTIDE SEQUENCE [LARGE SCALE GENOMIC DNA]</scope>
    <source>
        <strain evidence="1 2">CGMCC 1.12553</strain>
    </source>
</reference>
<name>A0ABD5PCB2_9EURY</name>
<proteinExistence type="predicted"/>
<gene>
    <name evidence="1" type="ORF">ACFO0N_11280</name>
</gene>